<keyword evidence="2" id="KW-1185">Reference proteome</keyword>
<reference evidence="1" key="1">
    <citation type="submission" date="2021-01" db="EMBL/GenBank/DDBJ databases">
        <authorList>
            <consortium name="Genoscope - CEA"/>
            <person name="William W."/>
        </authorList>
    </citation>
    <scope>NUCLEOTIDE SEQUENCE</scope>
</reference>
<dbReference type="OMA" id="QSYQKGP"/>
<dbReference type="AlphaFoldDB" id="A0A8S1QIZ3"/>
<comment type="caution">
    <text evidence="1">The sequence shown here is derived from an EMBL/GenBank/DDBJ whole genome shotgun (WGS) entry which is preliminary data.</text>
</comment>
<name>A0A8S1QIZ3_PARPR</name>
<sequence>MRFLMQFTLNKLQVIQKNQDLLIHLQLDLNHVYKLIIKDCQIMKYNNYLSSNKYKRVKKLKQNQRDQQDQKHSCSCKSQNILQNSQDEEILLNESQQNPFYQSYQKGPRKSQIQQYLEKMLKNVEQKQVIIKKDNNFKPLNILNEEINKSKIKFHFRSNSQLSLTNYQSQFVPYYEQIRTTTNSSYYNNKKDCLKLIDLMKNKNKFIKIKK</sequence>
<organism evidence="1 2">
    <name type="scientific">Paramecium primaurelia</name>
    <dbReference type="NCBI Taxonomy" id="5886"/>
    <lineage>
        <taxon>Eukaryota</taxon>
        <taxon>Sar</taxon>
        <taxon>Alveolata</taxon>
        <taxon>Ciliophora</taxon>
        <taxon>Intramacronucleata</taxon>
        <taxon>Oligohymenophorea</taxon>
        <taxon>Peniculida</taxon>
        <taxon>Parameciidae</taxon>
        <taxon>Paramecium</taxon>
    </lineage>
</organism>
<dbReference type="Proteomes" id="UP000688137">
    <property type="component" value="Unassembled WGS sequence"/>
</dbReference>
<evidence type="ECO:0000313" key="2">
    <source>
        <dbReference type="Proteomes" id="UP000688137"/>
    </source>
</evidence>
<dbReference type="EMBL" id="CAJJDM010000172">
    <property type="protein sequence ID" value="CAD8115622.1"/>
    <property type="molecule type" value="Genomic_DNA"/>
</dbReference>
<protein>
    <submittedName>
        <fullName evidence="1">Uncharacterized protein</fullName>
    </submittedName>
</protein>
<proteinExistence type="predicted"/>
<accession>A0A8S1QIZ3</accession>
<gene>
    <name evidence="1" type="ORF">PPRIM_AZ9-3.1.T1650074</name>
</gene>
<evidence type="ECO:0000313" key="1">
    <source>
        <dbReference type="EMBL" id="CAD8115622.1"/>
    </source>
</evidence>